<organism evidence="2 3">
    <name type="scientific">Oceanobacillus zhaokaii</name>
    <dbReference type="NCBI Taxonomy" id="2052660"/>
    <lineage>
        <taxon>Bacteria</taxon>
        <taxon>Bacillati</taxon>
        <taxon>Bacillota</taxon>
        <taxon>Bacilli</taxon>
        <taxon>Bacillales</taxon>
        <taxon>Bacillaceae</taxon>
        <taxon>Oceanobacillus</taxon>
    </lineage>
</organism>
<name>A0A345PE42_9BACI</name>
<keyword evidence="1" id="KW-0732">Signal</keyword>
<accession>A0A345PE42</accession>
<evidence type="ECO:0000313" key="3">
    <source>
        <dbReference type="Proteomes" id="UP000253908"/>
    </source>
</evidence>
<feature type="chain" id="PRO_5016980698" evidence="1">
    <location>
        <begin position="32"/>
        <end position="212"/>
    </location>
</feature>
<protein>
    <submittedName>
        <fullName evidence="2">Uncharacterized protein</fullName>
    </submittedName>
</protein>
<keyword evidence="3" id="KW-1185">Reference proteome</keyword>
<dbReference type="KEGG" id="ocn:CUC15_04680"/>
<dbReference type="Proteomes" id="UP000253908">
    <property type="component" value="Chromosome"/>
</dbReference>
<sequence>MVTSSVKKKTILLAMVFSMLVSLFLPSLSSASTSLTEESKQALIKKATPYVYLDAETEKFTVKKEAADALTEKELKEVKEIVKLNNAEVQKHRSDLQIEGDKFVPKAESGVIEGSAIDKKKNFDWDFTWWGLQVYWSHKFVEKLKDNLALYGGGVAALNATIAYFASPPGWVTSFVAAVAGIGVWAFIQQDKGCGVYLDCYLYVPTRWYSAC</sequence>
<proteinExistence type="predicted"/>
<feature type="signal peptide" evidence="1">
    <location>
        <begin position="1"/>
        <end position="31"/>
    </location>
</feature>
<evidence type="ECO:0000313" key="2">
    <source>
        <dbReference type="EMBL" id="AXI08272.1"/>
    </source>
</evidence>
<dbReference type="AlphaFoldDB" id="A0A345PE42"/>
<dbReference type="OrthoDB" id="2473679at2"/>
<evidence type="ECO:0000256" key="1">
    <source>
        <dbReference type="SAM" id="SignalP"/>
    </source>
</evidence>
<gene>
    <name evidence="2" type="ORF">CUC15_04680</name>
</gene>
<reference evidence="3" key="1">
    <citation type="submission" date="2017-11" db="EMBL/GenBank/DDBJ databases">
        <authorList>
            <person name="Zhu W."/>
        </authorList>
    </citation>
    <scope>NUCLEOTIDE SEQUENCE [LARGE SCALE GENOMIC DNA]</scope>
    <source>
        <strain evidence="3">160</strain>
    </source>
</reference>
<dbReference type="EMBL" id="CP024848">
    <property type="protein sequence ID" value="AXI08272.1"/>
    <property type="molecule type" value="Genomic_DNA"/>
</dbReference>